<dbReference type="AlphaFoldDB" id="A0A8C2S218"/>
<protein>
    <recommendedName>
        <fullName evidence="4">PDZ domain-containing protein</fullName>
    </recommendedName>
</protein>
<dbReference type="SMART" id="SM00228">
    <property type="entry name" value="PDZ"/>
    <property type="match status" value="1"/>
</dbReference>
<dbReference type="InterPro" id="IPR001478">
    <property type="entry name" value="PDZ"/>
</dbReference>
<evidence type="ECO:0000313" key="5">
    <source>
        <dbReference type="Ensembl" id="ENSCHIP00010037627.1"/>
    </source>
</evidence>
<dbReference type="Pfam" id="PF00595">
    <property type="entry name" value="PDZ"/>
    <property type="match status" value="1"/>
</dbReference>
<accession>A0A8C2S218</accession>
<dbReference type="Gene3D" id="2.30.42.10">
    <property type="match status" value="1"/>
</dbReference>
<feature type="compositionally biased region" description="Low complexity" evidence="3">
    <location>
        <begin position="43"/>
        <end position="56"/>
    </location>
</feature>
<name>A0A8C2S218_CAPHI</name>
<dbReference type="GO" id="GO:0005886">
    <property type="term" value="C:plasma membrane"/>
    <property type="evidence" value="ECO:0007669"/>
    <property type="project" value="TreeGrafter"/>
</dbReference>
<dbReference type="PROSITE" id="PS50106">
    <property type="entry name" value="PDZ"/>
    <property type="match status" value="1"/>
</dbReference>
<reference evidence="5" key="1">
    <citation type="submission" date="2019-03" db="EMBL/GenBank/DDBJ databases">
        <title>Genome sequencing and reference-guided assembly of Black Bengal Goat (Capra hircus).</title>
        <authorList>
            <person name="Siddiki A.Z."/>
            <person name="Baten A."/>
            <person name="Billah M."/>
            <person name="Alam M.A.U."/>
            <person name="Shawrob K.S.M."/>
            <person name="Saha S."/>
            <person name="Chowdhury M."/>
            <person name="Rahman A.H."/>
            <person name="Stear M."/>
            <person name="Miah G."/>
            <person name="Das G.B."/>
            <person name="Hossain M.M."/>
            <person name="Kumkum M."/>
            <person name="Islam M.S."/>
            <person name="Mollah A.M."/>
            <person name="Ahsan A."/>
            <person name="Tusar F."/>
            <person name="Khan M.K.I."/>
        </authorList>
    </citation>
    <scope>NUCLEOTIDE SEQUENCE [LARGE SCALE GENOMIC DNA]</scope>
</reference>
<comment type="subcellular location">
    <subcellularLocation>
        <location evidence="1">Cytoplasm</location>
    </subcellularLocation>
</comment>
<evidence type="ECO:0000256" key="2">
    <source>
        <dbReference type="ARBA" id="ARBA00022490"/>
    </source>
</evidence>
<proteinExistence type="predicted"/>
<sequence length="310" mass="34108">MTLRRLRKLQQKEEAAATPDPAARAPDSEAAPAAPTPTPASGPPAAAAGPGTPGDELYAALEDYHPAELYRALAVSGGTLPRRKGSGFRWKNLSQSPEQQRKVLTLEKEENQTFGFELQTYGLHHREEQRVEMLAGLTPGDTIASVNGLNVEGIRHREIVDIIKASGNVLRLETLYGTSIRKAELEARLQYLKQTLYEKWGEYRSLMVQEQRLVHGEQLGVGKGHFSSVLGRVTCAPYLYPHTCFPLGTSRLLPPPSFAELLLWVQCGPGLMPTNFHSHSSALKESTTQNHLHFTGGNTKAPRACFRPLL</sequence>
<dbReference type="InterPro" id="IPR036034">
    <property type="entry name" value="PDZ_sf"/>
</dbReference>
<dbReference type="PANTHER" id="PTHR15963:SF3">
    <property type="entry name" value="PROTEIN TAMALIN"/>
    <property type="match status" value="1"/>
</dbReference>
<feature type="domain" description="PDZ" evidence="4">
    <location>
        <begin position="103"/>
        <end position="178"/>
    </location>
</feature>
<organism evidence="5">
    <name type="scientific">Capra hircus</name>
    <name type="common">Goat</name>
    <dbReference type="NCBI Taxonomy" id="9925"/>
    <lineage>
        <taxon>Eukaryota</taxon>
        <taxon>Metazoa</taxon>
        <taxon>Chordata</taxon>
        <taxon>Craniata</taxon>
        <taxon>Vertebrata</taxon>
        <taxon>Euteleostomi</taxon>
        <taxon>Mammalia</taxon>
        <taxon>Eutheria</taxon>
        <taxon>Laurasiatheria</taxon>
        <taxon>Artiodactyla</taxon>
        <taxon>Ruminantia</taxon>
        <taxon>Pecora</taxon>
        <taxon>Bovidae</taxon>
        <taxon>Caprinae</taxon>
        <taxon>Capra</taxon>
    </lineage>
</organism>
<evidence type="ECO:0000259" key="4">
    <source>
        <dbReference type="PROSITE" id="PS50106"/>
    </source>
</evidence>
<reference evidence="5" key="2">
    <citation type="submission" date="2025-08" db="UniProtKB">
        <authorList>
            <consortium name="Ensembl"/>
        </authorList>
    </citation>
    <scope>IDENTIFICATION</scope>
</reference>
<evidence type="ECO:0000256" key="1">
    <source>
        <dbReference type="ARBA" id="ARBA00004496"/>
    </source>
</evidence>
<dbReference type="SUPFAM" id="SSF50156">
    <property type="entry name" value="PDZ domain-like"/>
    <property type="match status" value="1"/>
</dbReference>
<dbReference type="GO" id="GO:0005737">
    <property type="term" value="C:cytoplasm"/>
    <property type="evidence" value="ECO:0007669"/>
    <property type="project" value="UniProtKB-SubCell"/>
</dbReference>
<dbReference type="CDD" id="cd06713">
    <property type="entry name" value="PDZ_tamalin_CYTIP-like"/>
    <property type="match status" value="1"/>
</dbReference>
<dbReference type="Ensembl" id="ENSCHIT00010052753.1">
    <property type="protein sequence ID" value="ENSCHIP00010037627.1"/>
    <property type="gene ID" value="ENSCHIG00010027916.1"/>
</dbReference>
<dbReference type="InterPro" id="IPR052122">
    <property type="entry name" value="Intracell_Traff_Signaling_Reg"/>
</dbReference>
<feature type="compositionally biased region" description="Low complexity" evidence="3">
    <location>
        <begin position="16"/>
        <end position="33"/>
    </location>
</feature>
<feature type="region of interest" description="Disordered" evidence="3">
    <location>
        <begin position="1"/>
        <end position="57"/>
    </location>
</feature>
<dbReference type="GO" id="GO:0007165">
    <property type="term" value="P:signal transduction"/>
    <property type="evidence" value="ECO:0007669"/>
    <property type="project" value="TreeGrafter"/>
</dbReference>
<dbReference type="PANTHER" id="PTHR15963">
    <property type="entry name" value="GENERAL RECEPTOR FOR PHOSPHOINOSITIDES 1-ASSOCIATED SCAFFOLD PROTEIN-RELATED"/>
    <property type="match status" value="1"/>
</dbReference>
<keyword evidence="2" id="KW-0963">Cytoplasm</keyword>
<evidence type="ECO:0000256" key="3">
    <source>
        <dbReference type="SAM" id="MobiDB-lite"/>
    </source>
</evidence>